<organism evidence="1 2">
    <name type="scientific">Lacrimispora defluvii</name>
    <dbReference type="NCBI Taxonomy" id="2719233"/>
    <lineage>
        <taxon>Bacteria</taxon>
        <taxon>Bacillati</taxon>
        <taxon>Bacillota</taxon>
        <taxon>Clostridia</taxon>
        <taxon>Lachnospirales</taxon>
        <taxon>Lachnospiraceae</taxon>
        <taxon>Lacrimispora</taxon>
    </lineage>
</organism>
<reference evidence="1 2" key="1">
    <citation type="submission" date="2020-03" db="EMBL/GenBank/DDBJ databases">
        <title>Genome Sequence of industrial isolate, B5A.</title>
        <authorList>
            <person name="Sharma S."/>
            <person name="Patil P.B."/>
            <person name="Korpole S."/>
        </authorList>
    </citation>
    <scope>NUCLEOTIDE SEQUENCE [LARGE SCALE GENOMIC DNA]</scope>
    <source>
        <strain evidence="1 2">PI-S10-B5A</strain>
    </source>
</reference>
<comment type="caution">
    <text evidence="1">The sequence shown here is derived from an EMBL/GenBank/DDBJ whole genome shotgun (WGS) entry which is preliminary data.</text>
</comment>
<protein>
    <recommendedName>
        <fullName evidence="3">STAS/SEC14 domain-containing protein</fullName>
    </recommendedName>
</protein>
<evidence type="ECO:0000313" key="2">
    <source>
        <dbReference type="Proteomes" id="UP000539052"/>
    </source>
</evidence>
<sequence>MGEQIIEKNQLGLKKKSFSMFFNGGEIWFEHLDSLYDQTELIKQKLMQDLLEIQRPSTSSFIAVILNESNINGEILDLIINEFSNLNKQLRKVVFIGLTIKMKRYVKKRSAHTNFLIICMDDLEKAKEWLVEN</sequence>
<name>A0ABX1VYS2_9FIRM</name>
<proteinExistence type="predicted"/>
<gene>
    <name evidence="1" type="ORF">G9470_25995</name>
</gene>
<dbReference type="RefSeq" id="WP_170824226.1">
    <property type="nucleotide sequence ID" value="NZ_JAAOXG010000092.1"/>
</dbReference>
<keyword evidence="2" id="KW-1185">Reference proteome</keyword>
<evidence type="ECO:0000313" key="1">
    <source>
        <dbReference type="EMBL" id="NNJ33210.1"/>
    </source>
</evidence>
<dbReference type="Proteomes" id="UP000539052">
    <property type="component" value="Unassembled WGS sequence"/>
</dbReference>
<evidence type="ECO:0008006" key="3">
    <source>
        <dbReference type="Google" id="ProtNLM"/>
    </source>
</evidence>
<accession>A0ABX1VYS2</accession>
<dbReference type="EMBL" id="JAAOXG010000092">
    <property type="protein sequence ID" value="NNJ33210.1"/>
    <property type="molecule type" value="Genomic_DNA"/>
</dbReference>